<dbReference type="PROSITE" id="PS51381">
    <property type="entry name" value="C2_B9"/>
    <property type="match status" value="1"/>
</dbReference>
<comment type="similarity">
    <text evidence="6">Belongs to the B9D family.</text>
</comment>
<feature type="compositionally biased region" description="Polar residues" evidence="8">
    <location>
        <begin position="274"/>
        <end position="284"/>
    </location>
</feature>
<keyword evidence="5" id="KW-0966">Cell projection</keyword>
<dbReference type="Pfam" id="PF07162">
    <property type="entry name" value="B9-C2"/>
    <property type="match status" value="1"/>
</dbReference>
<evidence type="ECO:0000256" key="2">
    <source>
        <dbReference type="ARBA" id="ARBA00022490"/>
    </source>
</evidence>
<evidence type="ECO:0000256" key="6">
    <source>
        <dbReference type="ARBA" id="ARBA00038411"/>
    </source>
</evidence>
<evidence type="ECO:0000256" key="7">
    <source>
        <dbReference type="ARBA" id="ARBA00039274"/>
    </source>
</evidence>
<sequence>MSFYVLTTGQIESCKIQGGDDIYVRYCIVYGKEWKFMHGIESGTSQIARRPSGEDPVFLWNHPLDFTLKSSNVYGWPRLVVSVIGHTAMGKEIIRGYGCTHLPTTSGRHTKYIPLYTPKSSSLCLQLTSWMMGTPPEFFEPTFVAQGIGREVTRVSSNGAVKVVLNISTKDMGKCGYATSDNTSRESVYDGESSTRQLHSPSRRGVSPRSSVLKKSLKRAKGVLGGTRRSGEGVRQSRGGSDTKAKLASQRLAAVSASAAFADKKKPIAKPASGSVSRPASSVRFSADSADFKTSKKS</sequence>
<feature type="compositionally biased region" description="Polar residues" evidence="8">
    <location>
        <begin position="189"/>
        <end position="199"/>
    </location>
</feature>
<dbReference type="EMBL" id="HBHP01037402">
    <property type="protein sequence ID" value="CAD9778951.1"/>
    <property type="molecule type" value="Transcribed_RNA"/>
</dbReference>
<evidence type="ECO:0000256" key="4">
    <source>
        <dbReference type="ARBA" id="ARBA00023212"/>
    </source>
</evidence>
<dbReference type="AlphaFoldDB" id="A0A7S2U488"/>
<keyword evidence="3" id="KW-0970">Cilium biogenesis/degradation</keyword>
<dbReference type="GO" id="GO:0036038">
    <property type="term" value="C:MKS complex"/>
    <property type="evidence" value="ECO:0007669"/>
    <property type="project" value="TreeGrafter"/>
</dbReference>
<keyword evidence="2" id="KW-0963">Cytoplasm</keyword>
<evidence type="ECO:0000256" key="1">
    <source>
        <dbReference type="ARBA" id="ARBA00004120"/>
    </source>
</evidence>
<feature type="compositionally biased region" description="Low complexity" evidence="8">
    <location>
        <begin position="248"/>
        <end position="261"/>
    </location>
</feature>
<keyword evidence="4" id="KW-0206">Cytoskeleton</keyword>
<dbReference type="PANTHER" id="PTHR12968:SF1">
    <property type="entry name" value="B9 DOMAIN-CONTAINING PROTEIN 1"/>
    <property type="match status" value="1"/>
</dbReference>
<dbReference type="InterPro" id="IPR010796">
    <property type="entry name" value="C2_B9-type_dom"/>
</dbReference>
<evidence type="ECO:0000256" key="5">
    <source>
        <dbReference type="ARBA" id="ARBA00023273"/>
    </source>
</evidence>
<dbReference type="GO" id="GO:0060271">
    <property type="term" value="P:cilium assembly"/>
    <property type="evidence" value="ECO:0007669"/>
    <property type="project" value="TreeGrafter"/>
</dbReference>
<name>A0A7S2U488_9EUKA</name>
<gene>
    <name evidence="9" type="ORF">LSP00402_LOCUS22968</name>
</gene>
<reference evidence="9" key="1">
    <citation type="submission" date="2021-01" db="EMBL/GenBank/DDBJ databases">
        <authorList>
            <person name="Corre E."/>
            <person name="Pelletier E."/>
            <person name="Niang G."/>
            <person name="Scheremetjew M."/>
            <person name="Finn R."/>
            <person name="Kale V."/>
            <person name="Holt S."/>
            <person name="Cochrane G."/>
            <person name="Meng A."/>
            <person name="Brown T."/>
            <person name="Cohen L."/>
        </authorList>
    </citation>
    <scope>NUCLEOTIDE SEQUENCE</scope>
    <source>
        <strain evidence="9">CCMP622</strain>
    </source>
</reference>
<protein>
    <recommendedName>
        <fullName evidence="7">B9 domain-containing protein 1</fullName>
    </recommendedName>
</protein>
<organism evidence="9">
    <name type="scientific">Lotharella oceanica</name>
    <dbReference type="NCBI Taxonomy" id="641309"/>
    <lineage>
        <taxon>Eukaryota</taxon>
        <taxon>Sar</taxon>
        <taxon>Rhizaria</taxon>
        <taxon>Cercozoa</taxon>
        <taxon>Chlorarachniophyceae</taxon>
        <taxon>Lotharella</taxon>
    </lineage>
</organism>
<comment type="subcellular location">
    <subcellularLocation>
        <location evidence="1">Cytoplasm</location>
        <location evidence="1">Cytoskeleton</location>
        <location evidence="1">Cilium basal body</location>
    </subcellularLocation>
</comment>
<accession>A0A7S2U488</accession>
<dbReference type="PANTHER" id="PTHR12968">
    <property type="entry name" value="B9 DOMAIN-CONTAINING"/>
    <property type="match status" value="1"/>
</dbReference>
<feature type="region of interest" description="Disordered" evidence="8">
    <location>
        <begin position="175"/>
        <end position="298"/>
    </location>
</feature>
<evidence type="ECO:0000313" key="9">
    <source>
        <dbReference type="EMBL" id="CAD9778951.1"/>
    </source>
</evidence>
<evidence type="ECO:0000256" key="3">
    <source>
        <dbReference type="ARBA" id="ARBA00022794"/>
    </source>
</evidence>
<evidence type="ECO:0000256" key="8">
    <source>
        <dbReference type="SAM" id="MobiDB-lite"/>
    </source>
</evidence>
<proteinExistence type="inferred from homology"/>